<evidence type="ECO:0000313" key="3">
    <source>
        <dbReference type="Proteomes" id="UP000314294"/>
    </source>
</evidence>
<evidence type="ECO:0000256" key="1">
    <source>
        <dbReference type="SAM" id="Phobius"/>
    </source>
</evidence>
<proteinExistence type="predicted"/>
<keyword evidence="1" id="KW-0812">Transmembrane</keyword>
<organism evidence="2 3">
    <name type="scientific">Liparis tanakae</name>
    <name type="common">Tanaka's snailfish</name>
    <dbReference type="NCBI Taxonomy" id="230148"/>
    <lineage>
        <taxon>Eukaryota</taxon>
        <taxon>Metazoa</taxon>
        <taxon>Chordata</taxon>
        <taxon>Craniata</taxon>
        <taxon>Vertebrata</taxon>
        <taxon>Euteleostomi</taxon>
        <taxon>Actinopterygii</taxon>
        <taxon>Neopterygii</taxon>
        <taxon>Teleostei</taxon>
        <taxon>Neoteleostei</taxon>
        <taxon>Acanthomorphata</taxon>
        <taxon>Eupercaria</taxon>
        <taxon>Perciformes</taxon>
        <taxon>Cottioidei</taxon>
        <taxon>Cottales</taxon>
        <taxon>Liparidae</taxon>
        <taxon>Liparis</taxon>
    </lineage>
</organism>
<reference evidence="2 3" key="1">
    <citation type="submission" date="2019-03" db="EMBL/GenBank/DDBJ databases">
        <title>First draft genome of Liparis tanakae, snailfish: a comprehensive survey of snailfish specific genes.</title>
        <authorList>
            <person name="Kim W."/>
            <person name="Song I."/>
            <person name="Jeong J.-H."/>
            <person name="Kim D."/>
            <person name="Kim S."/>
            <person name="Ryu S."/>
            <person name="Song J.Y."/>
            <person name="Lee S.K."/>
        </authorList>
    </citation>
    <scope>NUCLEOTIDE SEQUENCE [LARGE SCALE GENOMIC DNA]</scope>
    <source>
        <tissue evidence="2">Muscle</tissue>
    </source>
</reference>
<evidence type="ECO:0000313" key="2">
    <source>
        <dbReference type="EMBL" id="TNN65248.1"/>
    </source>
</evidence>
<keyword evidence="1" id="KW-1133">Transmembrane helix</keyword>
<gene>
    <name evidence="2" type="ORF">EYF80_024537</name>
</gene>
<sequence length="169" mass="19035">MICQQNRNMRTEQVRRTCVCLAEERLEQLIRAVTSTREGMKEAVLSPQGTRLHNYNDRRVGDLPGGWARVWLRSDAPAKCSPRSGQLTGQAPVVKSEIITSMRRAEGRGCWHSHRGSSRLQVRRLLLLLLLLLLLSSFHAATSFHRSIQNSNMCTRLRSGAGLSLMVVD</sequence>
<keyword evidence="1" id="KW-0472">Membrane</keyword>
<dbReference type="AlphaFoldDB" id="A0A4Z2HHB4"/>
<keyword evidence="3" id="KW-1185">Reference proteome</keyword>
<accession>A0A4Z2HHB4</accession>
<dbReference type="EMBL" id="SRLO01000238">
    <property type="protein sequence ID" value="TNN65248.1"/>
    <property type="molecule type" value="Genomic_DNA"/>
</dbReference>
<feature type="transmembrane region" description="Helical" evidence="1">
    <location>
        <begin position="125"/>
        <end position="144"/>
    </location>
</feature>
<protein>
    <submittedName>
        <fullName evidence="2">Uncharacterized protein</fullName>
    </submittedName>
</protein>
<name>A0A4Z2HHB4_9TELE</name>
<comment type="caution">
    <text evidence="2">The sequence shown here is derived from an EMBL/GenBank/DDBJ whole genome shotgun (WGS) entry which is preliminary data.</text>
</comment>
<dbReference type="Proteomes" id="UP000314294">
    <property type="component" value="Unassembled WGS sequence"/>
</dbReference>